<gene>
    <name evidence="3" type="ORF">Psch_01699</name>
</gene>
<proteinExistence type="predicted"/>
<evidence type="ECO:0000313" key="4">
    <source>
        <dbReference type="Proteomes" id="UP000298324"/>
    </source>
</evidence>
<dbReference type="Gene3D" id="6.10.250.3150">
    <property type="match status" value="1"/>
</dbReference>
<reference evidence="3 4" key="1">
    <citation type="journal article" date="2018" name="Environ. Microbiol.">
        <title>Novel energy conservation strategies and behaviour of Pelotomaculum schinkii driving syntrophic propionate catabolism.</title>
        <authorList>
            <person name="Hidalgo-Ahumada C.A.P."/>
            <person name="Nobu M.K."/>
            <person name="Narihiro T."/>
            <person name="Tamaki H."/>
            <person name="Liu W.T."/>
            <person name="Kamagata Y."/>
            <person name="Stams A.J.M."/>
            <person name="Imachi H."/>
            <person name="Sousa D.Z."/>
        </authorList>
    </citation>
    <scope>NUCLEOTIDE SEQUENCE [LARGE SCALE GENOMIC DNA]</scope>
    <source>
        <strain evidence="3 4">HH</strain>
    </source>
</reference>
<keyword evidence="1" id="KW-0732">Signal</keyword>
<sequence length="385" mass="42498">MNRAVRRGLFVVLTIAVGLLAAFDGSRAANPVAGPAALEGRNEAVNRLAGLNEQERALVAELLDWDVRIEAARQEHERLTGEIPVVRQALADSEAGLQVTREQLRAGRDRLGQWVNFLYRYGPVAYLEVILSAVDFNDFVARAESVKTIIIGQVRLLEEVRDLQRHQEEQAETLRQAQAGLTAKITALSQKLVEMDRDRAGREAFLADLRQQSTGLADEVLQSETVLYQSITSLRYLLSHLNSLPWNSLSPEKFSLSGRGLRIEFADQEINKVFFGQDDPNLASLSVRSSSGLFAISGRAEAAGTDFRMEGAFVLDGDGKVRFQPARVLLAGLPVTSEVLKYIASEQSLSVDLGDRTRGYRLTDIRSEEGKLIVELYQPSLPPGP</sequence>
<accession>A0A4Y7RGL9</accession>
<dbReference type="AlphaFoldDB" id="A0A4Y7RGL9"/>
<dbReference type="Pfam" id="PF24568">
    <property type="entry name" value="CC_PcsB"/>
    <property type="match status" value="1"/>
</dbReference>
<dbReference type="InterPro" id="IPR057309">
    <property type="entry name" value="PcsB_CC"/>
</dbReference>
<dbReference type="EMBL" id="QFGA01000001">
    <property type="protein sequence ID" value="TEB08144.1"/>
    <property type="molecule type" value="Genomic_DNA"/>
</dbReference>
<name>A0A4Y7RGL9_9FIRM</name>
<protein>
    <recommendedName>
        <fullName evidence="2">Peptidoglycan hydrolase PcsB coiled-coil domain-containing protein</fullName>
    </recommendedName>
</protein>
<comment type="caution">
    <text evidence="3">The sequence shown here is derived from an EMBL/GenBank/DDBJ whole genome shotgun (WGS) entry which is preliminary data.</text>
</comment>
<evidence type="ECO:0000313" key="3">
    <source>
        <dbReference type="EMBL" id="TEB08144.1"/>
    </source>
</evidence>
<dbReference type="Proteomes" id="UP000298324">
    <property type="component" value="Unassembled WGS sequence"/>
</dbReference>
<keyword evidence="4" id="KW-1185">Reference proteome</keyword>
<organism evidence="3 4">
    <name type="scientific">Pelotomaculum schinkii</name>
    <dbReference type="NCBI Taxonomy" id="78350"/>
    <lineage>
        <taxon>Bacteria</taxon>
        <taxon>Bacillati</taxon>
        <taxon>Bacillota</taxon>
        <taxon>Clostridia</taxon>
        <taxon>Eubacteriales</taxon>
        <taxon>Desulfotomaculaceae</taxon>
        <taxon>Pelotomaculum</taxon>
    </lineage>
</organism>
<dbReference type="RefSeq" id="WP_190239860.1">
    <property type="nucleotide sequence ID" value="NZ_QFGA01000001.1"/>
</dbReference>
<evidence type="ECO:0000256" key="1">
    <source>
        <dbReference type="ARBA" id="ARBA00022729"/>
    </source>
</evidence>
<evidence type="ECO:0000259" key="2">
    <source>
        <dbReference type="Pfam" id="PF24568"/>
    </source>
</evidence>
<feature type="domain" description="Peptidoglycan hydrolase PcsB coiled-coil" evidence="2">
    <location>
        <begin position="121"/>
        <end position="162"/>
    </location>
</feature>